<dbReference type="InterPro" id="IPR036047">
    <property type="entry name" value="F-box-like_dom_sf"/>
</dbReference>
<reference evidence="2 3" key="1">
    <citation type="submission" date="2015-08" db="EMBL/GenBank/DDBJ databases">
        <title>Emmonsia species relationships and genome sequence.</title>
        <authorList>
            <person name="Cuomo C.A."/>
            <person name="Schwartz I.S."/>
            <person name="Kenyon C."/>
            <person name="De Hoog G.S."/>
            <person name="Govender N.P."/>
            <person name="Botha A."/>
            <person name="Moreno L."/>
            <person name="De Vries M."/>
            <person name="Munoz J.F."/>
            <person name="Stielow J.B."/>
        </authorList>
    </citation>
    <scope>NUCLEOTIDE SEQUENCE [LARGE SCALE GENOMIC DNA]</scope>
    <source>
        <strain evidence="2 3">EI222</strain>
    </source>
</reference>
<gene>
    <name evidence="2" type="ORF">ACJ73_07213</name>
</gene>
<proteinExistence type="predicted"/>
<dbReference type="Pfam" id="PF00646">
    <property type="entry name" value="F-box"/>
    <property type="match status" value="1"/>
</dbReference>
<dbReference type="Proteomes" id="UP000242791">
    <property type="component" value="Unassembled WGS sequence"/>
</dbReference>
<organism evidence="2 3">
    <name type="scientific">Blastomyces percursus</name>
    <dbReference type="NCBI Taxonomy" id="1658174"/>
    <lineage>
        <taxon>Eukaryota</taxon>
        <taxon>Fungi</taxon>
        <taxon>Dikarya</taxon>
        <taxon>Ascomycota</taxon>
        <taxon>Pezizomycotina</taxon>
        <taxon>Eurotiomycetes</taxon>
        <taxon>Eurotiomycetidae</taxon>
        <taxon>Onygenales</taxon>
        <taxon>Ajellomycetaceae</taxon>
        <taxon>Blastomyces</taxon>
    </lineage>
</organism>
<evidence type="ECO:0000313" key="3">
    <source>
        <dbReference type="Proteomes" id="UP000242791"/>
    </source>
</evidence>
<protein>
    <recommendedName>
        <fullName evidence="1">F-box domain-containing protein</fullName>
    </recommendedName>
</protein>
<dbReference type="AlphaFoldDB" id="A0A1J9R080"/>
<dbReference type="STRING" id="1658174.A0A1J9R080"/>
<dbReference type="PROSITE" id="PS50181">
    <property type="entry name" value="FBOX"/>
    <property type="match status" value="1"/>
</dbReference>
<dbReference type="SUPFAM" id="SSF81383">
    <property type="entry name" value="F-box domain"/>
    <property type="match status" value="1"/>
</dbReference>
<keyword evidence="3" id="KW-1185">Reference proteome</keyword>
<feature type="domain" description="F-box" evidence="1">
    <location>
        <begin position="4"/>
        <end position="39"/>
    </location>
</feature>
<evidence type="ECO:0000313" key="2">
    <source>
        <dbReference type="EMBL" id="OJD21444.1"/>
    </source>
</evidence>
<dbReference type="InterPro" id="IPR001810">
    <property type="entry name" value="F-box_dom"/>
</dbReference>
<evidence type="ECO:0000259" key="1">
    <source>
        <dbReference type="PROSITE" id="PS50181"/>
    </source>
</evidence>
<dbReference type="OrthoDB" id="4396256at2759"/>
<dbReference type="EMBL" id="LGTZ01001410">
    <property type="protein sequence ID" value="OJD21444.1"/>
    <property type="molecule type" value="Genomic_DNA"/>
</dbReference>
<accession>A0A1J9R080</accession>
<dbReference type="VEuPathDB" id="FungiDB:ACJ73_07213"/>
<comment type="caution">
    <text evidence="2">The sequence shown here is derived from an EMBL/GenBank/DDBJ whole genome shotgun (WGS) entry which is preliminary data.</text>
</comment>
<name>A0A1J9R080_9EURO</name>
<sequence>MAPLSSLEFLPNEIIQDILTYIEHQAIKILSLVSKRLREQCLPFVFYHVKVSFSPSGLVALRDLAEAEHLNQHVVWFTYGGTDILDPRAGNAEQFSRELYPRRAYAEDETDHYYLMNGKMETFKPYEAVYPAFQPVAEGQRIVLDKGMDMDVVPSALCRFPKLAKLTLRYNMPAVEPRFFPMMNWMRSSGEEVEVPLERHLKVVPQGIRRARSCDTHVRTVEFGGSNNDGWRSVDRRWRDGELSTLFSESLRGILQDVEVLRLFHARVVLNEICTQPSFAHLREIDIAGYLSRAPINMSFSGSLVAKKPAKMAAPITINAKSAVTPLSFSPPSYYQPPNLSTDTPLAGLAQEKRGGRAPETGASTVPKQAREQLGKVACLLSIHCPEELAKPSSSSLAD</sequence>